<protein>
    <submittedName>
        <fullName evidence="2">Conserved putative membrane protein</fullName>
    </submittedName>
</protein>
<dbReference type="KEGG" id="aja:AJAP_04135"/>
<feature type="transmembrane region" description="Helical" evidence="1">
    <location>
        <begin position="246"/>
        <end position="263"/>
    </location>
</feature>
<dbReference type="Proteomes" id="UP000028492">
    <property type="component" value="Chromosome"/>
</dbReference>
<evidence type="ECO:0000256" key="1">
    <source>
        <dbReference type="SAM" id="Phobius"/>
    </source>
</evidence>
<proteinExistence type="predicted"/>
<feature type="transmembrane region" description="Helical" evidence="1">
    <location>
        <begin position="54"/>
        <end position="76"/>
    </location>
</feature>
<keyword evidence="1" id="KW-0472">Membrane</keyword>
<feature type="transmembrane region" description="Helical" evidence="1">
    <location>
        <begin position="167"/>
        <end position="200"/>
    </location>
</feature>
<dbReference type="AlphaFoldDB" id="A0A075UUB1"/>
<evidence type="ECO:0000313" key="3">
    <source>
        <dbReference type="Proteomes" id="UP000028492"/>
    </source>
</evidence>
<feature type="transmembrane region" description="Helical" evidence="1">
    <location>
        <begin position="220"/>
        <end position="239"/>
    </location>
</feature>
<dbReference type="EMBL" id="CP008953">
    <property type="protein sequence ID" value="AIG73750.1"/>
    <property type="molecule type" value="Genomic_DNA"/>
</dbReference>
<dbReference type="HOGENOM" id="CLU_047832_0_0_11"/>
<keyword evidence="1" id="KW-1133">Transmembrane helix</keyword>
<organism evidence="2 3">
    <name type="scientific">Amycolatopsis japonica</name>
    <dbReference type="NCBI Taxonomy" id="208439"/>
    <lineage>
        <taxon>Bacteria</taxon>
        <taxon>Bacillati</taxon>
        <taxon>Actinomycetota</taxon>
        <taxon>Actinomycetes</taxon>
        <taxon>Pseudonocardiales</taxon>
        <taxon>Pseudonocardiaceae</taxon>
        <taxon>Amycolatopsis</taxon>
        <taxon>Amycolatopsis japonica group</taxon>
    </lineage>
</organism>
<feature type="transmembrane region" description="Helical" evidence="1">
    <location>
        <begin position="14"/>
        <end position="34"/>
    </location>
</feature>
<reference evidence="2 3" key="1">
    <citation type="journal article" date="2014" name="J. Biotechnol.">
        <title>Complete genome sequence of the actinobacterium Amycolatopsis japonica MG417-CF17(T) (=DSM 44213T) producing (S,S)-N,N'-ethylenediaminedisuccinic acid.</title>
        <authorList>
            <person name="Stegmann E."/>
            <person name="Albersmeier A."/>
            <person name="Spohn M."/>
            <person name="Gert H."/>
            <person name="Weber T."/>
            <person name="Wohlleben W."/>
            <person name="Kalinowski J."/>
            <person name="Ruckert C."/>
        </authorList>
    </citation>
    <scope>NUCLEOTIDE SEQUENCE [LARGE SCALE GENOMIC DNA]</scope>
    <source>
        <strain evidence="3">MG417-CF17 (DSM 44213)</strain>
    </source>
</reference>
<keyword evidence="1" id="KW-0812">Transmembrane</keyword>
<accession>A0A075UUB1</accession>
<gene>
    <name evidence="2" type="ORF">AJAP_04135</name>
</gene>
<sequence length="457" mass="48662">MNTRVLRTEARRSIAPWATLAILVVAFGFLYSFSGPWTKPPLAWDEHWTHAAEWSRFLLVFLWPIAIGAGVIQGMRDSRSGTVELMTTMPRPGWQRAAKLAGALGGLLVLGFLLIFAVGAVQSAFNGGFFTFGWLPIVVVGVLAMLAGAWIGLGVGRLLPHPLTAPAVAVAAFVVVLLFQFAGAEGSVLAGIVPFRISLLSPAMDVVRDPFNTTAGSMDLGQGVWLAGLAATGFLLLAARSKRAKWLAAVPVLAAAVIALPVLPGSTAEAEVSDPAATEMVCDGPVCVPRMLEAELPRLAAPGKEALRLLGTLPDAPVKVAALDRRLGYDEVPPRAAGTVYVDLVDWSIRSVLNSDDMTRTLVAGSGTPTCYSLGGVNKSFLDELTARSISSSWFLGEWKVTGASWLSDDTKNEVVRKWETFRALPPDVQRERIVAQRQAGLTCQGNQLDVLLGGAR</sequence>
<dbReference type="STRING" id="208439.AJAP_04135"/>
<dbReference type="RefSeq" id="WP_038508265.1">
    <property type="nucleotide sequence ID" value="NZ_CP008953.1"/>
</dbReference>
<keyword evidence="3" id="KW-1185">Reference proteome</keyword>
<feature type="transmembrane region" description="Helical" evidence="1">
    <location>
        <begin position="133"/>
        <end position="155"/>
    </location>
</feature>
<feature type="transmembrane region" description="Helical" evidence="1">
    <location>
        <begin position="97"/>
        <end position="121"/>
    </location>
</feature>
<evidence type="ECO:0000313" key="2">
    <source>
        <dbReference type="EMBL" id="AIG73750.1"/>
    </source>
</evidence>
<dbReference type="eggNOG" id="ENOG502ZKTM">
    <property type="taxonomic scope" value="Bacteria"/>
</dbReference>
<name>A0A075UUB1_9PSEU</name>